<organism evidence="5 6">
    <name type="scientific">Treponema lecithinolyticum ATCC 700332</name>
    <dbReference type="NCBI Taxonomy" id="1321815"/>
    <lineage>
        <taxon>Bacteria</taxon>
        <taxon>Pseudomonadati</taxon>
        <taxon>Spirochaetota</taxon>
        <taxon>Spirochaetia</taxon>
        <taxon>Spirochaetales</taxon>
        <taxon>Treponemataceae</taxon>
        <taxon>Treponema</taxon>
    </lineage>
</organism>
<gene>
    <name evidence="5" type="ORF">HMPREF9193_01942</name>
</gene>
<keyword evidence="3" id="KW-0804">Transcription</keyword>
<dbReference type="Proteomes" id="UP000016649">
    <property type="component" value="Unassembled WGS sequence"/>
</dbReference>
<comment type="caution">
    <text evidence="5">The sequence shown here is derived from an EMBL/GenBank/DDBJ whole genome shotgun (WGS) entry which is preliminary data.</text>
</comment>
<keyword evidence="2" id="KW-0238">DNA-binding</keyword>
<dbReference type="EMBL" id="AWVH01000043">
    <property type="protein sequence ID" value="ERJ91718.1"/>
    <property type="molecule type" value="Genomic_DNA"/>
</dbReference>
<keyword evidence="1" id="KW-0805">Transcription regulation</keyword>
<dbReference type="Gene3D" id="1.10.10.10">
    <property type="entry name" value="Winged helix-like DNA-binding domain superfamily/Winged helix DNA-binding domain"/>
    <property type="match status" value="1"/>
</dbReference>
<dbReference type="InterPro" id="IPR052067">
    <property type="entry name" value="Metal_resp_HTH_trans_reg"/>
</dbReference>
<dbReference type="InterPro" id="IPR000835">
    <property type="entry name" value="HTH_MarR-typ"/>
</dbReference>
<dbReference type="SUPFAM" id="SSF46785">
    <property type="entry name" value="Winged helix' DNA-binding domain"/>
    <property type="match status" value="1"/>
</dbReference>
<dbReference type="InterPro" id="IPR036390">
    <property type="entry name" value="WH_DNA-bd_sf"/>
</dbReference>
<dbReference type="PRINTS" id="PR00598">
    <property type="entry name" value="HTHMARR"/>
</dbReference>
<dbReference type="Pfam" id="PF01047">
    <property type="entry name" value="MarR"/>
    <property type="match status" value="1"/>
</dbReference>
<reference evidence="5 6" key="1">
    <citation type="submission" date="2013-08" db="EMBL/GenBank/DDBJ databases">
        <authorList>
            <person name="Weinstock G."/>
            <person name="Sodergren E."/>
            <person name="Wylie T."/>
            <person name="Fulton L."/>
            <person name="Fulton R."/>
            <person name="Fronick C."/>
            <person name="O'Laughlin M."/>
            <person name="Godfrey J."/>
            <person name="Miner T."/>
            <person name="Herter B."/>
            <person name="Appelbaum E."/>
            <person name="Cordes M."/>
            <person name="Lek S."/>
            <person name="Wollam A."/>
            <person name="Pepin K.H."/>
            <person name="Palsikar V.B."/>
            <person name="Mitreva M."/>
            <person name="Wilson R.K."/>
        </authorList>
    </citation>
    <scope>NUCLEOTIDE SEQUENCE [LARGE SCALE GENOMIC DNA]</scope>
    <source>
        <strain evidence="5 6">ATCC 700332</strain>
    </source>
</reference>
<evidence type="ECO:0000256" key="3">
    <source>
        <dbReference type="ARBA" id="ARBA00023163"/>
    </source>
</evidence>
<feature type="domain" description="HTH marR-type" evidence="4">
    <location>
        <begin position="29"/>
        <end position="164"/>
    </location>
</feature>
<dbReference type="InterPro" id="IPR036388">
    <property type="entry name" value="WH-like_DNA-bd_sf"/>
</dbReference>
<name>A0ABN0NWE4_TRELE</name>
<accession>A0ABN0NWE4</accession>
<dbReference type="PANTHER" id="PTHR35790:SF4">
    <property type="entry name" value="HTH-TYPE TRANSCRIPTIONAL REGULATOR PCHR"/>
    <property type="match status" value="1"/>
</dbReference>
<dbReference type="PANTHER" id="PTHR35790">
    <property type="entry name" value="HTH-TYPE TRANSCRIPTIONAL REGULATOR PCHR"/>
    <property type="match status" value="1"/>
</dbReference>
<sequence>MTKKKTCVIFILATKTNIAEGSMNDVLSFIKLTQKIQYRISANDKKPKSFGTRHKLYQSEIHFIDAIGLDGGYSASELSEKLGVTNGAVTQVSDKLLKKKLIEKYKKQGNKKTVYFKLTEEGEAAYKNHEKFHADFKAKLVSYLTSLSKKEFAALEKLAKLVDECIPDLSKEKI</sequence>
<evidence type="ECO:0000259" key="4">
    <source>
        <dbReference type="PROSITE" id="PS50995"/>
    </source>
</evidence>
<evidence type="ECO:0000256" key="1">
    <source>
        <dbReference type="ARBA" id="ARBA00023015"/>
    </source>
</evidence>
<protein>
    <submittedName>
        <fullName evidence="5">Transcriptional regulator, MarR family</fullName>
    </submittedName>
</protein>
<dbReference type="SMART" id="SM00347">
    <property type="entry name" value="HTH_MARR"/>
    <property type="match status" value="1"/>
</dbReference>
<evidence type="ECO:0000256" key="2">
    <source>
        <dbReference type="ARBA" id="ARBA00023125"/>
    </source>
</evidence>
<keyword evidence="6" id="KW-1185">Reference proteome</keyword>
<proteinExistence type="predicted"/>
<evidence type="ECO:0000313" key="5">
    <source>
        <dbReference type="EMBL" id="ERJ91718.1"/>
    </source>
</evidence>
<dbReference type="PROSITE" id="PS50995">
    <property type="entry name" value="HTH_MARR_2"/>
    <property type="match status" value="1"/>
</dbReference>
<evidence type="ECO:0000313" key="6">
    <source>
        <dbReference type="Proteomes" id="UP000016649"/>
    </source>
</evidence>